<dbReference type="InterPro" id="IPR011777">
    <property type="entry name" value="Geranylgeranyl_Rdtase_fam"/>
</dbReference>
<dbReference type="InterPro" id="IPR036188">
    <property type="entry name" value="FAD/NAD-bd_sf"/>
</dbReference>
<dbReference type="RefSeq" id="WP_264320604.1">
    <property type="nucleotide sequence ID" value="NZ_JADEXN010000077.1"/>
</dbReference>
<evidence type="ECO:0000313" key="2">
    <source>
        <dbReference type="EMBL" id="MBE9040353.1"/>
    </source>
</evidence>
<sequence>MYDCIIVGAGPAGGTAAYHLAKQGHSVLILEKASLPRYRPSGGAVSPAIAQWFDFDLAPTISMKVDRVRYTLKNKDPVEVELETAEPMWMVKRDTLDRFLVQQAQDKGAELRDNTTVTGIEFKGDSWQVNTTGEAVVGRYLIGADGPTGSMAKWLKLKPAKTRLAAALEVPASNPEPAIGFEMGLVKNGFIWSFPKADGYSLGAATMLGGDSKKLPSILTDYAGKIGLDVKAAKSYEHSVTLWNGDRTLHSQNALLAGDAAGVADPFTAEGVRPSIYTGMKAAEAISMALKGQGDALAEYTQVIKDTWGSEMVWAGRLAGAFFRFPGIGYKVGVKQPIATQLMLKILCGENQYSKLVGRATKRLSGGLF</sequence>
<dbReference type="SUPFAM" id="SSF51905">
    <property type="entry name" value="FAD/NAD(P)-binding domain"/>
    <property type="match status" value="1"/>
</dbReference>
<dbReference type="Proteomes" id="UP000621799">
    <property type="component" value="Unassembled WGS sequence"/>
</dbReference>
<protein>
    <submittedName>
        <fullName evidence="2">Geranylgeranyl reductase family protein</fullName>
    </submittedName>
</protein>
<gene>
    <name evidence="2" type="ORF">IQ235_06045</name>
</gene>
<accession>A0A928VW28</accession>
<dbReference type="AlphaFoldDB" id="A0A928VW28"/>
<reference evidence="2" key="1">
    <citation type="submission" date="2020-10" db="EMBL/GenBank/DDBJ databases">
        <authorList>
            <person name="Castelo-Branco R."/>
            <person name="Eusebio N."/>
            <person name="Adriana R."/>
            <person name="Vieira A."/>
            <person name="Brugerolle De Fraissinette N."/>
            <person name="Rezende De Castro R."/>
            <person name="Schneider M.P."/>
            <person name="Vasconcelos V."/>
            <person name="Leao P.N."/>
        </authorList>
    </citation>
    <scope>NUCLEOTIDE SEQUENCE</scope>
    <source>
        <strain evidence="2">LEGE 11467</strain>
    </source>
</reference>
<dbReference type="GO" id="GO:0071949">
    <property type="term" value="F:FAD binding"/>
    <property type="evidence" value="ECO:0007669"/>
    <property type="project" value="InterPro"/>
</dbReference>
<comment type="caution">
    <text evidence="2">The sequence shown here is derived from an EMBL/GenBank/DDBJ whole genome shotgun (WGS) entry which is preliminary data.</text>
</comment>
<proteinExistence type="predicted"/>
<dbReference type="InterPro" id="IPR050407">
    <property type="entry name" value="Geranylgeranyl_reductase"/>
</dbReference>
<dbReference type="Pfam" id="PF01494">
    <property type="entry name" value="FAD_binding_3"/>
    <property type="match status" value="1"/>
</dbReference>
<dbReference type="InterPro" id="IPR002938">
    <property type="entry name" value="FAD-bd"/>
</dbReference>
<organism evidence="2 3">
    <name type="scientific">Zarconia navalis LEGE 11467</name>
    <dbReference type="NCBI Taxonomy" id="1828826"/>
    <lineage>
        <taxon>Bacteria</taxon>
        <taxon>Bacillati</taxon>
        <taxon>Cyanobacteriota</taxon>
        <taxon>Cyanophyceae</taxon>
        <taxon>Oscillatoriophycideae</taxon>
        <taxon>Oscillatoriales</taxon>
        <taxon>Oscillatoriales incertae sedis</taxon>
        <taxon>Zarconia</taxon>
        <taxon>Zarconia navalis</taxon>
    </lineage>
</organism>
<evidence type="ECO:0000313" key="3">
    <source>
        <dbReference type="Proteomes" id="UP000621799"/>
    </source>
</evidence>
<name>A0A928VW28_9CYAN</name>
<dbReference type="PANTHER" id="PTHR42685">
    <property type="entry name" value="GERANYLGERANYL DIPHOSPHATE REDUCTASE"/>
    <property type="match status" value="1"/>
</dbReference>
<feature type="domain" description="FAD-binding" evidence="1">
    <location>
        <begin position="2"/>
        <end position="160"/>
    </location>
</feature>
<dbReference type="EMBL" id="JADEXN010000077">
    <property type="protein sequence ID" value="MBE9040353.1"/>
    <property type="molecule type" value="Genomic_DNA"/>
</dbReference>
<dbReference type="PANTHER" id="PTHR42685:SF22">
    <property type="entry name" value="CONDITIONED MEDIUM FACTOR RECEPTOR 1"/>
    <property type="match status" value="1"/>
</dbReference>
<keyword evidence="3" id="KW-1185">Reference proteome</keyword>
<dbReference type="PRINTS" id="PR00420">
    <property type="entry name" value="RNGMNOXGNASE"/>
</dbReference>
<dbReference type="GO" id="GO:0016628">
    <property type="term" value="F:oxidoreductase activity, acting on the CH-CH group of donors, NAD or NADP as acceptor"/>
    <property type="evidence" value="ECO:0007669"/>
    <property type="project" value="InterPro"/>
</dbReference>
<dbReference type="Gene3D" id="3.50.50.60">
    <property type="entry name" value="FAD/NAD(P)-binding domain"/>
    <property type="match status" value="1"/>
</dbReference>
<dbReference type="NCBIfam" id="TIGR02032">
    <property type="entry name" value="GG-red-SF"/>
    <property type="match status" value="1"/>
</dbReference>
<evidence type="ECO:0000259" key="1">
    <source>
        <dbReference type="Pfam" id="PF01494"/>
    </source>
</evidence>